<organism evidence="3 4">
    <name type="scientific">Roseateles terrae</name>
    <dbReference type="NCBI Taxonomy" id="431060"/>
    <lineage>
        <taxon>Bacteria</taxon>
        <taxon>Pseudomonadati</taxon>
        <taxon>Pseudomonadota</taxon>
        <taxon>Betaproteobacteria</taxon>
        <taxon>Burkholderiales</taxon>
        <taxon>Sphaerotilaceae</taxon>
        <taxon>Roseateles</taxon>
    </lineage>
</organism>
<accession>A0ABR6GLQ3</accession>
<keyword evidence="2" id="KW-0472">Membrane</keyword>
<dbReference type="InterPro" id="IPR012902">
    <property type="entry name" value="N_methyl_site"/>
</dbReference>
<feature type="compositionally biased region" description="Polar residues" evidence="1">
    <location>
        <begin position="197"/>
        <end position="212"/>
    </location>
</feature>
<gene>
    <name evidence="3" type="ORF">FHS28_000362</name>
</gene>
<dbReference type="RefSeq" id="WP_184293994.1">
    <property type="nucleotide sequence ID" value="NZ_JACHXO010000001.1"/>
</dbReference>
<dbReference type="PROSITE" id="PS00409">
    <property type="entry name" value="PROKAR_NTER_METHYL"/>
    <property type="match status" value="1"/>
</dbReference>
<dbReference type="EMBL" id="JACHXO010000001">
    <property type="protein sequence ID" value="MBB3192997.1"/>
    <property type="molecule type" value="Genomic_DNA"/>
</dbReference>
<keyword evidence="2" id="KW-1133">Transmembrane helix</keyword>
<evidence type="ECO:0000313" key="3">
    <source>
        <dbReference type="EMBL" id="MBB3192997.1"/>
    </source>
</evidence>
<proteinExistence type="predicted"/>
<dbReference type="Proteomes" id="UP000574369">
    <property type="component" value="Unassembled WGS sequence"/>
</dbReference>
<evidence type="ECO:0000256" key="2">
    <source>
        <dbReference type="SAM" id="Phobius"/>
    </source>
</evidence>
<reference evidence="3 4" key="1">
    <citation type="submission" date="2020-08" db="EMBL/GenBank/DDBJ databases">
        <title>Genomic Encyclopedia of Type Strains, Phase III (KMG-III): the genomes of soil and plant-associated and newly described type strains.</title>
        <authorList>
            <person name="Whitman W."/>
        </authorList>
    </citation>
    <scope>NUCLEOTIDE SEQUENCE [LARGE SCALE GENOMIC DNA]</scope>
    <source>
        <strain evidence="3 4">CECT 7247</strain>
    </source>
</reference>
<sequence>MRAINPGLRPRCGRIKDVQGFTLLELLIGMGMGLVVVSTAMAWAGQALGTLIRQHREWQVHLELRALSLPLQLELRRAGAHGRPSQLVWQPDAAGLPNPFTAMSLTDAGTTLRWSRALDKDVVQPDTATEVAFRWIDGRMDQTIGGRFQPMTDPTLVQVTQFAAEIRPTVSLGDRPCADAVTARIVRIQVQAQPTQEAELTSGASWSVQPRNDQVAGGCP</sequence>
<keyword evidence="4" id="KW-1185">Reference proteome</keyword>
<protein>
    <submittedName>
        <fullName evidence="3">Type II secretory pathway component PulJ</fullName>
    </submittedName>
</protein>
<comment type="caution">
    <text evidence="3">The sequence shown here is derived from an EMBL/GenBank/DDBJ whole genome shotgun (WGS) entry which is preliminary data.</text>
</comment>
<evidence type="ECO:0000256" key="1">
    <source>
        <dbReference type="SAM" id="MobiDB-lite"/>
    </source>
</evidence>
<feature type="region of interest" description="Disordered" evidence="1">
    <location>
        <begin position="197"/>
        <end position="220"/>
    </location>
</feature>
<keyword evidence="2" id="KW-0812">Transmembrane</keyword>
<evidence type="ECO:0000313" key="4">
    <source>
        <dbReference type="Proteomes" id="UP000574369"/>
    </source>
</evidence>
<name>A0ABR6GLQ3_9BURK</name>
<feature type="transmembrane region" description="Helical" evidence="2">
    <location>
        <begin position="21"/>
        <end position="44"/>
    </location>
</feature>